<comment type="caution">
    <text evidence="1">The sequence shown here is derived from an EMBL/GenBank/DDBJ whole genome shotgun (WGS) entry which is preliminary data.</text>
</comment>
<proteinExistence type="predicted"/>
<reference evidence="1 2" key="1">
    <citation type="journal article" date="2024" name="G3 (Bethesda)">
        <title>Genome assembly of Hibiscus sabdariffa L. provides insights into metabolisms of medicinal natural products.</title>
        <authorList>
            <person name="Kim T."/>
        </authorList>
    </citation>
    <scope>NUCLEOTIDE SEQUENCE [LARGE SCALE GENOMIC DNA]</scope>
    <source>
        <strain evidence="1">TK-2024</strain>
        <tissue evidence="1">Old leaves</tissue>
    </source>
</reference>
<protein>
    <submittedName>
        <fullName evidence="1">Uncharacterized protein</fullName>
    </submittedName>
</protein>
<evidence type="ECO:0000313" key="1">
    <source>
        <dbReference type="EMBL" id="KAK9027887.1"/>
    </source>
</evidence>
<dbReference type="Proteomes" id="UP001396334">
    <property type="component" value="Unassembled WGS sequence"/>
</dbReference>
<gene>
    <name evidence="1" type="ORF">V6N11_067708</name>
</gene>
<organism evidence="1 2">
    <name type="scientific">Hibiscus sabdariffa</name>
    <name type="common">roselle</name>
    <dbReference type="NCBI Taxonomy" id="183260"/>
    <lineage>
        <taxon>Eukaryota</taxon>
        <taxon>Viridiplantae</taxon>
        <taxon>Streptophyta</taxon>
        <taxon>Embryophyta</taxon>
        <taxon>Tracheophyta</taxon>
        <taxon>Spermatophyta</taxon>
        <taxon>Magnoliopsida</taxon>
        <taxon>eudicotyledons</taxon>
        <taxon>Gunneridae</taxon>
        <taxon>Pentapetalae</taxon>
        <taxon>rosids</taxon>
        <taxon>malvids</taxon>
        <taxon>Malvales</taxon>
        <taxon>Malvaceae</taxon>
        <taxon>Malvoideae</taxon>
        <taxon>Hibiscus</taxon>
    </lineage>
</organism>
<name>A0ABR2SRY4_9ROSI</name>
<dbReference type="EMBL" id="JBBPBN010000012">
    <property type="protein sequence ID" value="KAK9027887.1"/>
    <property type="molecule type" value="Genomic_DNA"/>
</dbReference>
<sequence>MHAPIPHPNSLSVQGITSSPTFTVAPCVKPLKLTPPMSITSSPSPLLFFVTCSSYSWTGRSTSSKLVGTWIGTEASGGRPRARPDNGATLSESNLGLVNAVSESCGTKFLN</sequence>
<keyword evidence="2" id="KW-1185">Reference proteome</keyword>
<accession>A0ABR2SRY4</accession>
<evidence type="ECO:0000313" key="2">
    <source>
        <dbReference type="Proteomes" id="UP001396334"/>
    </source>
</evidence>